<dbReference type="STRING" id="758803.SAMN05421803_1423"/>
<organism evidence="2 3">
    <name type="scientific">Nocardiopsis flavescens</name>
    <dbReference type="NCBI Taxonomy" id="758803"/>
    <lineage>
        <taxon>Bacteria</taxon>
        <taxon>Bacillati</taxon>
        <taxon>Actinomycetota</taxon>
        <taxon>Actinomycetes</taxon>
        <taxon>Streptosporangiales</taxon>
        <taxon>Nocardiopsidaceae</taxon>
        <taxon>Nocardiopsis</taxon>
    </lineage>
</organism>
<dbReference type="InterPro" id="IPR011576">
    <property type="entry name" value="Pyridox_Oxase_N"/>
</dbReference>
<dbReference type="Gene3D" id="2.30.110.10">
    <property type="entry name" value="Electron Transport, Fmn-binding Protein, Chain A"/>
    <property type="match status" value="1"/>
</dbReference>
<dbReference type="SUPFAM" id="SSF50475">
    <property type="entry name" value="FMN-binding split barrel"/>
    <property type="match status" value="1"/>
</dbReference>
<proteinExistence type="predicted"/>
<evidence type="ECO:0000259" key="1">
    <source>
        <dbReference type="Pfam" id="PF01243"/>
    </source>
</evidence>
<reference evidence="2 3" key="1">
    <citation type="submission" date="2016-11" db="EMBL/GenBank/DDBJ databases">
        <authorList>
            <person name="Jaros S."/>
            <person name="Januszkiewicz K."/>
            <person name="Wedrychowicz H."/>
        </authorList>
    </citation>
    <scope>NUCLEOTIDE SEQUENCE [LARGE SCALE GENOMIC DNA]</scope>
    <source>
        <strain evidence="2 3">CGMCC 4.5723</strain>
    </source>
</reference>
<dbReference type="Proteomes" id="UP000184452">
    <property type="component" value="Unassembled WGS sequence"/>
</dbReference>
<accession>A0A1M6WBY2</accession>
<protein>
    <submittedName>
        <fullName evidence="2">Pyridoxamine 5'-phosphate oxidase</fullName>
    </submittedName>
</protein>
<evidence type="ECO:0000313" key="3">
    <source>
        <dbReference type="Proteomes" id="UP000184452"/>
    </source>
</evidence>
<dbReference type="InterPro" id="IPR012349">
    <property type="entry name" value="Split_barrel_FMN-bd"/>
</dbReference>
<dbReference type="Pfam" id="PF01243">
    <property type="entry name" value="PNPOx_N"/>
    <property type="match status" value="1"/>
</dbReference>
<keyword evidence="3" id="KW-1185">Reference proteome</keyword>
<dbReference type="EMBL" id="FQZK01000042">
    <property type="protein sequence ID" value="SHK91076.1"/>
    <property type="molecule type" value="Genomic_DNA"/>
</dbReference>
<name>A0A1M6WBY2_9ACTN</name>
<dbReference type="AlphaFoldDB" id="A0A1M6WBY2"/>
<dbReference type="RefSeq" id="WP_073384315.1">
    <property type="nucleotide sequence ID" value="NZ_FQZK01000042.1"/>
</dbReference>
<gene>
    <name evidence="2" type="ORF">SAMN05421803_1423</name>
</gene>
<evidence type="ECO:0000313" key="2">
    <source>
        <dbReference type="EMBL" id="SHK91076.1"/>
    </source>
</evidence>
<feature type="domain" description="Pyridoxamine 5'-phosphate oxidase N-terminal" evidence="1">
    <location>
        <begin position="6"/>
        <end position="108"/>
    </location>
</feature>
<sequence length="308" mass="33365">MPPFAPEVADVVDSYLSCEFATLAADGTPMAWPTAARRDPDTGHLLVTTSLAYAQKARNVRRDGRVGLLFSDPTGSGLEAPPQVFVSGTATCPERIHTAPDEAAEYWRTLLVRQPHSRGFLRPPGRWLMDWYYMRLFITVVPDRVEVRPPLAGQLDGAAPRGPVPAPGPLGAALVQEFPSAVLGAPGADGEPLLARVRPTATAEGFAVQAPEGAVPGRAALLVHRHDEALDGMRNASVRGALRADGDRWLLVPDRVVEPMGGGRPSDTFRILRDARRATARYLRARGLARPRIAWDRFLELVPDQGRG</sequence>
<dbReference type="OrthoDB" id="162914at2"/>